<protein>
    <submittedName>
        <fullName evidence="2">Uncharacterized protein</fullName>
    </submittedName>
</protein>
<dbReference type="Proteomes" id="UP000830671">
    <property type="component" value="Chromosome 2"/>
</dbReference>
<evidence type="ECO:0000313" key="3">
    <source>
        <dbReference type="Proteomes" id="UP000830671"/>
    </source>
</evidence>
<gene>
    <name evidence="2" type="ORF">CLUP02_02453</name>
</gene>
<evidence type="ECO:0000256" key="1">
    <source>
        <dbReference type="SAM" id="MobiDB-lite"/>
    </source>
</evidence>
<dbReference type="GeneID" id="73336495"/>
<keyword evidence="3" id="KW-1185">Reference proteome</keyword>
<proteinExistence type="predicted"/>
<dbReference type="EMBL" id="CP019474">
    <property type="protein sequence ID" value="UQC76987.1"/>
    <property type="molecule type" value="Genomic_DNA"/>
</dbReference>
<accession>A0A9Q8WBS8</accession>
<sequence length="264" mass="28970">MKAPKSGWATGNNGDLSCLHFLPDGATGPRVRASGEEWTSLQWTGQGHLLTCKDCHSPHSVPFLDREGASYERAFYLPSGPLDPSPSSCVLPSLLCYPPCPLARPFLALGLRVSQSGLLFSLFHSNAAPTFPPFSFSLSSDSNRSLSLAPNHQPVHQNQVPVQSFVVAPSLRSIFTVRKKKPLSVALELGLLIIAISRHGPPTPRLHDQPARPPSELRRTSRSLLTKRHPHHVESVAWPRLCPSLEYPFAITPVENFKRPSTET</sequence>
<name>A0A9Q8WBS8_9PEZI</name>
<feature type="region of interest" description="Disordered" evidence="1">
    <location>
        <begin position="202"/>
        <end position="228"/>
    </location>
</feature>
<feature type="compositionally biased region" description="Basic and acidic residues" evidence="1">
    <location>
        <begin position="205"/>
        <end position="219"/>
    </location>
</feature>
<dbReference type="KEGG" id="clup:CLUP02_02453"/>
<dbReference type="RefSeq" id="XP_049138628.1">
    <property type="nucleotide sequence ID" value="XM_049281485.1"/>
</dbReference>
<evidence type="ECO:0000313" key="2">
    <source>
        <dbReference type="EMBL" id="UQC76987.1"/>
    </source>
</evidence>
<organism evidence="2 3">
    <name type="scientific">Colletotrichum lupini</name>
    <dbReference type="NCBI Taxonomy" id="145971"/>
    <lineage>
        <taxon>Eukaryota</taxon>
        <taxon>Fungi</taxon>
        <taxon>Dikarya</taxon>
        <taxon>Ascomycota</taxon>
        <taxon>Pezizomycotina</taxon>
        <taxon>Sordariomycetes</taxon>
        <taxon>Hypocreomycetidae</taxon>
        <taxon>Glomerellales</taxon>
        <taxon>Glomerellaceae</taxon>
        <taxon>Colletotrichum</taxon>
        <taxon>Colletotrichum acutatum species complex</taxon>
    </lineage>
</organism>
<reference evidence="2" key="1">
    <citation type="journal article" date="2021" name="Mol. Plant Microbe Interact.">
        <title>Complete Genome Sequence of the Plant-Pathogenic Fungus Colletotrichum lupini.</title>
        <authorList>
            <person name="Baroncelli R."/>
            <person name="Pensec F."/>
            <person name="Da Lio D."/>
            <person name="Boufleur T."/>
            <person name="Vicente I."/>
            <person name="Sarrocco S."/>
            <person name="Picot A."/>
            <person name="Baraldi E."/>
            <person name="Sukno S."/>
            <person name="Thon M."/>
            <person name="Le Floch G."/>
        </authorList>
    </citation>
    <scope>NUCLEOTIDE SEQUENCE</scope>
    <source>
        <strain evidence="2">IMI 504893</strain>
    </source>
</reference>
<dbReference type="AlphaFoldDB" id="A0A9Q8WBS8"/>